<protein>
    <submittedName>
        <fullName evidence="2">Uncharacterized protein</fullName>
    </submittedName>
</protein>
<feature type="region of interest" description="Disordered" evidence="1">
    <location>
        <begin position="61"/>
        <end position="80"/>
    </location>
</feature>
<organism evidence="2 3">
    <name type="scientific">Oryza glaberrima</name>
    <name type="common">African rice</name>
    <dbReference type="NCBI Taxonomy" id="4538"/>
    <lineage>
        <taxon>Eukaryota</taxon>
        <taxon>Viridiplantae</taxon>
        <taxon>Streptophyta</taxon>
        <taxon>Embryophyta</taxon>
        <taxon>Tracheophyta</taxon>
        <taxon>Spermatophyta</taxon>
        <taxon>Magnoliopsida</taxon>
        <taxon>Liliopsida</taxon>
        <taxon>Poales</taxon>
        <taxon>Poaceae</taxon>
        <taxon>BOP clade</taxon>
        <taxon>Oryzoideae</taxon>
        <taxon>Oryzeae</taxon>
        <taxon>Oryzinae</taxon>
        <taxon>Oryza</taxon>
    </lineage>
</organism>
<sequence>MRHPWSSSPRRCNTSKSPRAAAAAVKREADITDGGGAIVKAEAVHDGVDVAEDQVRLSVSARHGPPQNASAAVDGTRSAPSGPSLYCPWNPLYIFTQPPMQEHTHPGLQNFRKRFLLELFFSFSFLAEAVSSIAQV</sequence>
<evidence type="ECO:0000313" key="3">
    <source>
        <dbReference type="Proteomes" id="UP000007306"/>
    </source>
</evidence>
<reference evidence="2" key="1">
    <citation type="submission" date="2015-06" db="UniProtKB">
        <authorList>
            <consortium name="EnsemblPlants"/>
        </authorList>
    </citation>
    <scope>IDENTIFICATION</scope>
</reference>
<dbReference type="AlphaFoldDB" id="I1Q9V2"/>
<reference evidence="2 3" key="2">
    <citation type="submission" date="2018-04" db="EMBL/GenBank/DDBJ databases">
        <title>OglaRS2 (Oryza glaberrima Reference Sequence Version 2).</title>
        <authorList>
            <person name="Zhang J."/>
            <person name="Kudrna D."/>
            <person name="Lee S."/>
            <person name="Talag J."/>
            <person name="Rajasekar S."/>
            <person name="Wing R.A."/>
        </authorList>
    </citation>
    <scope>NUCLEOTIDE SEQUENCE [LARGE SCALE GENOMIC DNA]</scope>
    <source>
        <strain evidence="2 3">cv. IRGC 96717</strain>
    </source>
</reference>
<evidence type="ECO:0000256" key="1">
    <source>
        <dbReference type="SAM" id="MobiDB-lite"/>
    </source>
</evidence>
<accession>I1Q9V2</accession>
<dbReference type="OMA" id="PRRCNTS"/>
<dbReference type="Proteomes" id="UP000007306">
    <property type="component" value="Chromosome 7"/>
</dbReference>
<keyword evidence="3" id="KW-1185">Reference proteome</keyword>
<proteinExistence type="predicted"/>
<dbReference type="HOGENOM" id="CLU_1889247_0_0_1"/>
<dbReference type="Gramene" id="ORGLA07G0089400.1">
    <property type="protein sequence ID" value="ORGLA07G0089400.1"/>
    <property type="gene ID" value="ORGLA07G0089400"/>
</dbReference>
<dbReference type="EnsemblPlants" id="ORGLA07G0089400.1">
    <property type="protein sequence ID" value="ORGLA07G0089400.1"/>
    <property type="gene ID" value="ORGLA07G0089400"/>
</dbReference>
<evidence type="ECO:0000313" key="2">
    <source>
        <dbReference type="EnsemblPlants" id="ORGLA07G0089400.1"/>
    </source>
</evidence>
<name>I1Q9V2_ORYGL</name>